<dbReference type="GO" id="GO:0052621">
    <property type="term" value="F:diguanylate cyclase activity"/>
    <property type="evidence" value="ECO:0007669"/>
    <property type="project" value="UniProtKB-EC"/>
</dbReference>
<evidence type="ECO:0000313" key="7">
    <source>
        <dbReference type="Proteomes" id="UP000434870"/>
    </source>
</evidence>
<dbReference type="NCBIfam" id="TIGR00254">
    <property type="entry name" value="GGDEF"/>
    <property type="match status" value="1"/>
</dbReference>
<dbReference type="EC" id="2.7.7.65" evidence="2"/>
<gene>
    <name evidence="6" type="ORF">F8B77_03575</name>
</gene>
<dbReference type="SMART" id="SM00267">
    <property type="entry name" value="GGDEF"/>
    <property type="match status" value="1"/>
</dbReference>
<dbReference type="InterPro" id="IPR050469">
    <property type="entry name" value="Diguanylate_Cyclase"/>
</dbReference>
<dbReference type="GO" id="GO:0005886">
    <property type="term" value="C:plasma membrane"/>
    <property type="evidence" value="ECO:0007669"/>
    <property type="project" value="TreeGrafter"/>
</dbReference>
<dbReference type="GO" id="GO:0043709">
    <property type="term" value="P:cell adhesion involved in single-species biofilm formation"/>
    <property type="evidence" value="ECO:0007669"/>
    <property type="project" value="TreeGrafter"/>
</dbReference>
<feature type="domain" description="GGDEF" evidence="5">
    <location>
        <begin position="290"/>
        <end position="418"/>
    </location>
</feature>
<dbReference type="InterPro" id="IPR000160">
    <property type="entry name" value="GGDEF_dom"/>
</dbReference>
<keyword evidence="4" id="KW-0812">Transmembrane</keyword>
<evidence type="ECO:0000256" key="3">
    <source>
        <dbReference type="ARBA" id="ARBA00034247"/>
    </source>
</evidence>
<dbReference type="Gene3D" id="3.30.70.270">
    <property type="match status" value="1"/>
</dbReference>
<dbReference type="CDD" id="cd01949">
    <property type="entry name" value="GGDEF"/>
    <property type="match status" value="1"/>
</dbReference>
<evidence type="ECO:0000256" key="1">
    <source>
        <dbReference type="ARBA" id="ARBA00001946"/>
    </source>
</evidence>
<evidence type="ECO:0000256" key="2">
    <source>
        <dbReference type="ARBA" id="ARBA00012528"/>
    </source>
</evidence>
<protein>
    <recommendedName>
        <fullName evidence="2">diguanylate cyclase</fullName>
        <ecNumber evidence="2">2.7.7.65</ecNumber>
    </recommendedName>
</protein>
<accession>A0A6N6RW39</accession>
<name>A0A6N6RW39_9GAMM</name>
<comment type="cofactor">
    <cofactor evidence="1">
        <name>Mg(2+)</name>
        <dbReference type="ChEBI" id="CHEBI:18420"/>
    </cofactor>
</comment>
<comment type="caution">
    <text evidence="6">The sequence shown here is derived from an EMBL/GenBank/DDBJ whole genome shotgun (WGS) entry which is preliminary data.</text>
</comment>
<dbReference type="GO" id="GO:1902201">
    <property type="term" value="P:negative regulation of bacterial-type flagellum-dependent cell motility"/>
    <property type="evidence" value="ECO:0007669"/>
    <property type="project" value="TreeGrafter"/>
</dbReference>
<feature type="transmembrane region" description="Helical" evidence="4">
    <location>
        <begin position="242"/>
        <end position="262"/>
    </location>
</feature>
<evidence type="ECO:0000256" key="4">
    <source>
        <dbReference type="SAM" id="Phobius"/>
    </source>
</evidence>
<dbReference type="InterPro" id="IPR043128">
    <property type="entry name" value="Rev_trsase/Diguanyl_cyclase"/>
</dbReference>
<dbReference type="InterPro" id="IPR029787">
    <property type="entry name" value="Nucleotide_cyclase"/>
</dbReference>
<keyword evidence="4" id="KW-1133">Transmembrane helix</keyword>
<evidence type="ECO:0000313" key="6">
    <source>
        <dbReference type="EMBL" id="KAB2825959.1"/>
    </source>
</evidence>
<reference evidence="6 7" key="1">
    <citation type="submission" date="2019-09" db="EMBL/GenBank/DDBJ databases">
        <title>Genome of Aliivibrio finisterrensis LMG 23869 (type strain).</title>
        <authorList>
            <person name="Bowman J.P."/>
        </authorList>
    </citation>
    <scope>NUCLEOTIDE SEQUENCE [LARGE SCALE GENOMIC DNA]</scope>
    <source>
        <strain evidence="6 7">LMG 23869</strain>
    </source>
</reference>
<dbReference type="Proteomes" id="UP000434870">
    <property type="component" value="Unassembled WGS sequence"/>
</dbReference>
<evidence type="ECO:0000259" key="5">
    <source>
        <dbReference type="PROSITE" id="PS50887"/>
    </source>
</evidence>
<keyword evidence="4" id="KW-0472">Membrane</keyword>
<dbReference type="SUPFAM" id="SSF55073">
    <property type="entry name" value="Nucleotide cyclase"/>
    <property type="match status" value="1"/>
</dbReference>
<dbReference type="PANTHER" id="PTHR45138">
    <property type="entry name" value="REGULATORY COMPONENTS OF SENSORY TRANSDUCTION SYSTEM"/>
    <property type="match status" value="1"/>
</dbReference>
<sequence>MYSSLFYYNVLSIGILEKKINIKYQDIVDITKRFHGYYINSNTVTIEEGIHNFNNVGIIVNKTGEVKVLSPAINLLSQSLLKAIDKKYIWTIAVIEKLHDKNTGNSYFLPLRDIYVKFNDKTLHDSLMLDRIVKLEGLDKTYKGFHNDDIRITEVYTEDSSNERVHSVIYPIYLKSKLVSVIIVDIKEGWNESLVTDFSDKRWVFITRDKGFDWATFNIKVPYTLNAPSLMVSIDIFKLLSVSFYISSAIYLFSIFLYCFYLKINNIRCNDRMTGFFRRDFIESKLNRVEGASFLIIDIDHFKQVNDNHGHDVGDRVIQVVTQRIKESIRENDIAIRWGGEEFVIVFYHMKHDFFHQKAEMIRERIESERIENMHITISIGGSKQQYSELAFDAIKRADMALYQSKNTGRNRVTLDKNEDNA</sequence>
<dbReference type="AlphaFoldDB" id="A0A6N6RW39"/>
<organism evidence="6 7">
    <name type="scientific">Aliivibrio finisterrensis</name>
    <dbReference type="NCBI Taxonomy" id="511998"/>
    <lineage>
        <taxon>Bacteria</taxon>
        <taxon>Pseudomonadati</taxon>
        <taxon>Pseudomonadota</taxon>
        <taxon>Gammaproteobacteria</taxon>
        <taxon>Vibrionales</taxon>
        <taxon>Vibrionaceae</taxon>
        <taxon>Aliivibrio</taxon>
    </lineage>
</organism>
<dbReference type="EMBL" id="WBVP01000003">
    <property type="protein sequence ID" value="KAB2825959.1"/>
    <property type="molecule type" value="Genomic_DNA"/>
</dbReference>
<dbReference type="PROSITE" id="PS50887">
    <property type="entry name" value="GGDEF"/>
    <property type="match status" value="1"/>
</dbReference>
<dbReference type="PANTHER" id="PTHR45138:SF9">
    <property type="entry name" value="DIGUANYLATE CYCLASE DGCM-RELATED"/>
    <property type="match status" value="1"/>
</dbReference>
<dbReference type="FunFam" id="3.30.70.270:FF:000001">
    <property type="entry name" value="Diguanylate cyclase domain protein"/>
    <property type="match status" value="1"/>
</dbReference>
<dbReference type="Pfam" id="PF00990">
    <property type="entry name" value="GGDEF"/>
    <property type="match status" value="1"/>
</dbReference>
<proteinExistence type="predicted"/>
<comment type="catalytic activity">
    <reaction evidence="3">
        <text>2 GTP = 3',3'-c-di-GMP + 2 diphosphate</text>
        <dbReference type="Rhea" id="RHEA:24898"/>
        <dbReference type="ChEBI" id="CHEBI:33019"/>
        <dbReference type="ChEBI" id="CHEBI:37565"/>
        <dbReference type="ChEBI" id="CHEBI:58805"/>
        <dbReference type="EC" id="2.7.7.65"/>
    </reaction>
</comment>